<dbReference type="NCBIfam" id="TIGR00431">
    <property type="entry name" value="TruB"/>
    <property type="match status" value="1"/>
</dbReference>
<dbReference type="GO" id="GO:0160148">
    <property type="term" value="F:tRNA pseudouridine(55) synthase activity"/>
    <property type="evidence" value="ECO:0007669"/>
    <property type="project" value="UniProtKB-EC"/>
</dbReference>
<keyword evidence="9" id="KW-1185">Reference proteome</keyword>
<feature type="active site" description="Nucleophile" evidence="5">
    <location>
        <position position="38"/>
    </location>
</feature>
<dbReference type="EMBL" id="CP058649">
    <property type="protein sequence ID" value="QUI22994.1"/>
    <property type="molecule type" value="Genomic_DNA"/>
</dbReference>
<dbReference type="KEGG" id="vpy:HZI73_12140"/>
<comment type="function">
    <text evidence="5">Responsible for synthesis of pseudouridine from uracil-55 in the psi GC loop of transfer RNAs.</text>
</comment>
<evidence type="ECO:0000313" key="9">
    <source>
        <dbReference type="Proteomes" id="UP000683246"/>
    </source>
</evidence>
<proteinExistence type="inferred from homology"/>
<comment type="catalytic activity">
    <reaction evidence="1 5">
        <text>uridine(55) in tRNA = pseudouridine(55) in tRNA</text>
        <dbReference type="Rhea" id="RHEA:42532"/>
        <dbReference type="Rhea" id="RHEA-COMP:10101"/>
        <dbReference type="Rhea" id="RHEA-COMP:10102"/>
        <dbReference type="ChEBI" id="CHEBI:65314"/>
        <dbReference type="ChEBI" id="CHEBI:65315"/>
        <dbReference type="EC" id="5.4.99.25"/>
    </reaction>
</comment>
<keyword evidence="4 5" id="KW-0413">Isomerase</keyword>
<evidence type="ECO:0000256" key="4">
    <source>
        <dbReference type="ARBA" id="ARBA00023235"/>
    </source>
</evidence>
<dbReference type="GO" id="GO:0031119">
    <property type="term" value="P:tRNA pseudouridine synthesis"/>
    <property type="evidence" value="ECO:0007669"/>
    <property type="project" value="UniProtKB-UniRule"/>
</dbReference>
<dbReference type="SUPFAM" id="SSF55120">
    <property type="entry name" value="Pseudouridine synthase"/>
    <property type="match status" value="1"/>
</dbReference>
<dbReference type="HAMAP" id="MF_01080">
    <property type="entry name" value="TruB_bact"/>
    <property type="match status" value="1"/>
</dbReference>
<feature type="domain" description="tRNA pseudouridylate synthase B C-terminal" evidence="7">
    <location>
        <begin position="171"/>
        <end position="227"/>
    </location>
</feature>
<protein>
    <recommendedName>
        <fullName evidence="5">tRNA pseudouridine synthase B</fullName>
        <ecNumber evidence="5">5.4.99.25</ecNumber>
    </recommendedName>
    <alternativeName>
        <fullName evidence="5">tRNA pseudouridine(55) synthase</fullName>
        <shortName evidence="5">Psi55 synthase</shortName>
    </alternativeName>
    <alternativeName>
        <fullName evidence="5">tRNA pseudouridylate synthase</fullName>
    </alternativeName>
    <alternativeName>
        <fullName evidence="5">tRNA-uridine isomerase</fullName>
    </alternativeName>
</protein>
<dbReference type="GO" id="GO:1990481">
    <property type="term" value="P:mRNA pseudouridine synthesis"/>
    <property type="evidence" value="ECO:0007669"/>
    <property type="project" value="TreeGrafter"/>
</dbReference>
<dbReference type="RefSeq" id="WP_212698490.1">
    <property type="nucleotide sequence ID" value="NZ_CP058649.1"/>
</dbReference>
<dbReference type="Pfam" id="PF01509">
    <property type="entry name" value="TruB_N"/>
    <property type="match status" value="1"/>
</dbReference>
<sequence>MNGIINIYKEKGYTSFDVVAILRRKLGIKKVGHTGTLDPEAEGVLPICIGKATKVADYITDTKKVYRATMTLGVTTDTQDHTGKVLSQKNVTVSKDAIEKAIASFVGEYEQIPPMYSALKVNGKRLYTLARQGKTIERKARKVMIYDIVVHEVEGIHVDMSIACSKGTYIRTLCADIGDKLQCGAHMSKLVRTKSSLFSIEASHTLDEIDTYIQEERLDEIMLPISQVFNYDKRIIDTRYDKLLYNGNKLSQACVMHNEQITENKRYSVYDEREKFIGIYQTVIIDGQMLLKPIKIFL</sequence>
<reference evidence="8" key="1">
    <citation type="submission" date="2020-07" db="EMBL/GenBank/DDBJ databases">
        <title>Vallitalea pronyensis genome.</title>
        <authorList>
            <person name="Postec A."/>
        </authorList>
    </citation>
    <scope>NUCLEOTIDE SEQUENCE</scope>
    <source>
        <strain evidence="8">FatNI3</strain>
    </source>
</reference>
<name>A0A8J8SH27_9FIRM</name>
<dbReference type="InterPro" id="IPR032819">
    <property type="entry name" value="TruB_C"/>
</dbReference>
<dbReference type="Gene3D" id="3.30.2350.10">
    <property type="entry name" value="Pseudouridine synthase"/>
    <property type="match status" value="1"/>
</dbReference>
<dbReference type="CDD" id="cd02573">
    <property type="entry name" value="PseudoU_synth_EcTruB"/>
    <property type="match status" value="1"/>
</dbReference>
<dbReference type="EC" id="5.4.99.25" evidence="5"/>
<accession>A0A8J8SH27</accession>
<dbReference type="Proteomes" id="UP000683246">
    <property type="component" value="Chromosome"/>
</dbReference>
<dbReference type="InterPro" id="IPR014780">
    <property type="entry name" value="tRNA_psdUridine_synth_TruB"/>
</dbReference>
<comment type="similarity">
    <text evidence="2 5">Belongs to the pseudouridine synthase TruB family. Type 1 subfamily.</text>
</comment>
<evidence type="ECO:0000256" key="5">
    <source>
        <dbReference type="HAMAP-Rule" id="MF_01080"/>
    </source>
</evidence>
<evidence type="ECO:0000256" key="1">
    <source>
        <dbReference type="ARBA" id="ARBA00000385"/>
    </source>
</evidence>
<dbReference type="FunFam" id="3.30.2350.10:FF:000011">
    <property type="entry name" value="tRNA pseudouridine synthase B"/>
    <property type="match status" value="1"/>
</dbReference>
<feature type="domain" description="Pseudouridine synthase II N-terminal" evidence="6">
    <location>
        <begin position="23"/>
        <end position="170"/>
    </location>
</feature>
<evidence type="ECO:0000256" key="3">
    <source>
        <dbReference type="ARBA" id="ARBA00022694"/>
    </source>
</evidence>
<dbReference type="AlphaFoldDB" id="A0A8J8SH27"/>
<gene>
    <name evidence="5 8" type="primary">truB</name>
    <name evidence="8" type="ORF">HZI73_12140</name>
</gene>
<dbReference type="PANTHER" id="PTHR13767">
    <property type="entry name" value="TRNA-PSEUDOURIDINE SYNTHASE"/>
    <property type="match status" value="1"/>
</dbReference>
<dbReference type="InterPro" id="IPR020103">
    <property type="entry name" value="PsdUridine_synth_cat_dom_sf"/>
</dbReference>
<dbReference type="InterPro" id="IPR002501">
    <property type="entry name" value="PsdUridine_synth_N"/>
</dbReference>
<dbReference type="PANTHER" id="PTHR13767:SF2">
    <property type="entry name" value="PSEUDOURIDYLATE SYNTHASE TRUB1"/>
    <property type="match status" value="1"/>
</dbReference>
<organism evidence="8 9">
    <name type="scientific">Vallitalea pronyensis</name>
    <dbReference type="NCBI Taxonomy" id="1348613"/>
    <lineage>
        <taxon>Bacteria</taxon>
        <taxon>Bacillati</taxon>
        <taxon>Bacillota</taxon>
        <taxon>Clostridia</taxon>
        <taxon>Lachnospirales</taxon>
        <taxon>Vallitaleaceae</taxon>
        <taxon>Vallitalea</taxon>
    </lineage>
</organism>
<dbReference type="GO" id="GO:0003723">
    <property type="term" value="F:RNA binding"/>
    <property type="evidence" value="ECO:0007669"/>
    <property type="project" value="InterPro"/>
</dbReference>
<evidence type="ECO:0000259" key="7">
    <source>
        <dbReference type="Pfam" id="PF16198"/>
    </source>
</evidence>
<dbReference type="Pfam" id="PF16198">
    <property type="entry name" value="TruB_C_2"/>
    <property type="match status" value="1"/>
</dbReference>
<keyword evidence="3 5" id="KW-0819">tRNA processing</keyword>
<evidence type="ECO:0000256" key="2">
    <source>
        <dbReference type="ARBA" id="ARBA00005642"/>
    </source>
</evidence>
<evidence type="ECO:0000313" key="8">
    <source>
        <dbReference type="EMBL" id="QUI22994.1"/>
    </source>
</evidence>
<evidence type="ECO:0000259" key="6">
    <source>
        <dbReference type="Pfam" id="PF01509"/>
    </source>
</evidence>